<feature type="region of interest" description="Disordered" evidence="1">
    <location>
        <begin position="1072"/>
        <end position="1122"/>
    </location>
</feature>
<accession>A0A9P8A395</accession>
<feature type="region of interest" description="Disordered" evidence="1">
    <location>
        <begin position="728"/>
        <end position="747"/>
    </location>
</feature>
<organism evidence="2 3">
    <name type="scientific">Mortierella alpina</name>
    <name type="common">Oleaginous fungus</name>
    <name type="synonym">Mortierella renispora</name>
    <dbReference type="NCBI Taxonomy" id="64518"/>
    <lineage>
        <taxon>Eukaryota</taxon>
        <taxon>Fungi</taxon>
        <taxon>Fungi incertae sedis</taxon>
        <taxon>Mucoromycota</taxon>
        <taxon>Mortierellomycotina</taxon>
        <taxon>Mortierellomycetes</taxon>
        <taxon>Mortierellales</taxon>
        <taxon>Mortierellaceae</taxon>
        <taxon>Mortierella</taxon>
    </lineage>
</organism>
<evidence type="ECO:0000313" key="3">
    <source>
        <dbReference type="Proteomes" id="UP000717515"/>
    </source>
</evidence>
<proteinExistence type="predicted"/>
<feature type="compositionally biased region" description="Polar residues" evidence="1">
    <location>
        <begin position="22"/>
        <end position="42"/>
    </location>
</feature>
<feature type="region of interest" description="Disordered" evidence="1">
    <location>
        <begin position="889"/>
        <end position="909"/>
    </location>
</feature>
<protein>
    <submittedName>
        <fullName evidence="2">Uncharacterized protein</fullName>
    </submittedName>
</protein>
<feature type="region of interest" description="Disordered" evidence="1">
    <location>
        <begin position="753"/>
        <end position="776"/>
    </location>
</feature>
<evidence type="ECO:0000313" key="2">
    <source>
        <dbReference type="EMBL" id="KAG9322035.1"/>
    </source>
</evidence>
<feature type="region of interest" description="Disordered" evidence="1">
    <location>
        <begin position="1"/>
        <end position="208"/>
    </location>
</feature>
<feature type="compositionally biased region" description="Acidic residues" evidence="1">
    <location>
        <begin position="1095"/>
        <end position="1114"/>
    </location>
</feature>
<feature type="compositionally biased region" description="Low complexity" evidence="1">
    <location>
        <begin position="551"/>
        <end position="567"/>
    </location>
</feature>
<feature type="region of interest" description="Disordered" evidence="1">
    <location>
        <begin position="356"/>
        <end position="500"/>
    </location>
</feature>
<feature type="compositionally biased region" description="Low complexity" evidence="1">
    <location>
        <begin position="290"/>
        <end position="303"/>
    </location>
</feature>
<feature type="compositionally biased region" description="Polar residues" evidence="1">
    <location>
        <begin position="155"/>
        <end position="200"/>
    </location>
</feature>
<dbReference type="AlphaFoldDB" id="A0A9P8A395"/>
<reference evidence="2" key="1">
    <citation type="submission" date="2021-07" db="EMBL/GenBank/DDBJ databases">
        <title>Draft genome of Mortierella alpina, strain LL118, isolated from an aspen leaf litter sample.</title>
        <authorList>
            <person name="Yang S."/>
            <person name="Vinatzer B.A."/>
        </authorList>
    </citation>
    <scope>NUCLEOTIDE SEQUENCE</scope>
    <source>
        <strain evidence="2">LL118</strain>
    </source>
</reference>
<dbReference type="Proteomes" id="UP000717515">
    <property type="component" value="Unassembled WGS sequence"/>
</dbReference>
<evidence type="ECO:0000256" key="1">
    <source>
        <dbReference type="SAM" id="MobiDB-lite"/>
    </source>
</evidence>
<feature type="compositionally biased region" description="Polar residues" evidence="1">
    <location>
        <begin position="1"/>
        <end position="15"/>
    </location>
</feature>
<feature type="compositionally biased region" description="Polar residues" evidence="1">
    <location>
        <begin position="404"/>
        <end position="414"/>
    </location>
</feature>
<feature type="region of interest" description="Disordered" evidence="1">
    <location>
        <begin position="531"/>
        <end position="634"/>
    </location>
</feature>
<name>A0A9P8A395_MORAP</name>
<feature type="compositionally biased region" description="Polar residues" evidence="1">
    <location>
        <begin position="696"/>
        <end position="706"/>
    </location>
</feature>
<feature type="compositionally biased region" description="Acidic residues" evidence="1">
    <location>
        <begin position="1148"/>
        <end position="1162"/>
    </location>
</feature>
<feature type="compositionally biased region" description="Acidic residues" evidence="1">
    <location>
        <begin position="1073"/>
        <end position="1085"/>
    </location>
</feature>
<feature type="region of interest" description="Disordered" evidence="1">
    <location>
        <begin position="1140"/>
        <end position="1162"/>
    </location>
</feature>
<feature type="compositionally biased region" description="Polar residues" evidence="1">
    <location>
        <begin position="606"/>
        <end position="621"/>
    </location>
</feature>
<gene>
    <name evidence="2" type="ORF">KVV02_006053</name>
</gene>
<feature type="compositionally biased region" description="Low complexity" evidence="1">
    <location>
        <begin position="74"/>
        <end position="85"/>
    </location>
</feature>
<feature type="compositionally biased region" description="Low complexity" evidence="1">
    <location>
        <begin position="486"/>
        <end position="500"/>
    </location>
</feature>
<feature type="region of interest" description="Disordered" evidence="1">
    <location>
        <begin position="290"/>
        <end position="333"/>
    </location>
</feature>
<dbReference type="EMBL" id="JAIFTL010000169">
    <property type="protein sequence ID" value="KAG9322035.1"/>
    <property type="molecule type" value="Genomic_DNA"/>
</dbReference>
<feature type="compositionally biased region" description="Polar residues" evidence="1">
    <location>
        <begin position="764"/>
        <end position="773"/>
    </location>
</feature>
<feature type="compositionally biased region" description="Polar residues" evidence="1">
    <location>
        <begin position="86"/>
        <end position="97"/>
    </location>
</feature>
<sequence>MLSALSHTSISTTPVSGPMAQQPPSDITPSSSINTRDSLGSHSESRAMAEDTTDDQVNGSMDYSVETPIHPLASGPRSPPSHSSSYTAAPQPQQHQQLVKLKSEHGLAPPSQHAALNKPDVVMAGDDADGEPAPMESDPHDDSASQERIPLVVDTSPNVAPRGSSTFAGNSAPQISMSSPNAASTPTPDSGATAPSSSRRGSLRTMPATLPRSALQEETIALFKQYRHLIPCAKCFSRNTIQRDGMSDGNLRFKCRPPVSMSLICNKSYSESKIRNMIAGVVYGHSLPDSGTPTSASSSGPSSDNVLALAPPPSTVPRQSRRPSHKHEEQEDRDRKMLLLQEREMAEHQQSFEEMNINGGHHHPLDDRRTSLAPSRRGSVQQHLIRHPSLTGPNSPLMDGDSSGMLQPSNQLQVPGSPLLDGEDSRRYRPYGNRPMAPAGASSHPLGKKLHHSHSHPNIGQHRHQQYLEQQEQLREHRSNSGYSPQAQQYHTHQQNQLQRQILRRESTHYHGSQHHARPDALTDRRFSHPAALQPLPSSSSKHLPVGMNDSALSPAMSSSSRSSPGRESQHQSSPGEAGTPGMGPIPGPGGRYEEVGNSAPYYQRRMSQPHPTSQVRSVSQLPPPPPGSSAHYYDQRASDVEDLNGHLREKYEKLHASIMRHQDSKIKQQIMCSPRMPYNQSSTPQSGRMPGSDSMRYSHSQSAGSDQGGRNMHQGQQASSGIYYQQPSTDLSHRELSPDEAEDRSYARVRQSFQRGGHGHSLVRSSSNPNLYSASMSSAASSKDLNSVLPRNTIKLTCFPNAASPTNLADTPPSTVALDTSNALALQLSKSSKVVIEITQPRGVQAFEHSPHASMVTAFSQTPGPLVRSIRHSASHPSLLVRSTSSILGRRRSASPDEDEYDHYGASKKRRAEPLLRVRVDDEGDCTSPMTSASASAAAAEAAAAAVVAAAASAARRHNSNKEACLNTPAPGGLQIVGVDFSGNKAEGHKEIGLGVQIPNCGSITSPALEALDVAKASSYTALEDQKELGIDYSQFTRVETAGWRILIPPNVVASFRSEDFGLVLKPKVEDTEAEPLASEENETEEAKKSAFESMEETDPQVDAADEAMEEDVTLTKQDVIEPRERQLTGAAQEAAIAQEAVAPENADVEAENEMDELEDD</sequence>
<feature type="region of interest" description="Disordered" evidence="1">
    <location>
        <begin position="676"/>
        <end position="721"/>
    </location>
</feature>
<comment type="caution">
    <text evidence="2">The sequence shown here is derived from an EMBL/GenBank/DDBJ whole genome shotgun (WGS) entry which is preliminary data.</text>
</comment>
<feature type="compositionally biased region" description="Basic residues" evidence="1">
    <location>
        <begin position="446"/>
        <end position="465"/>
    </location>
</feature>